<feature type="signal peptide" evidence="6">
    <location>
        <begin position="1"/>
        <end position="17"/>
    </location>
</feature>
<dbReference type="InterPro" id="IPR046338">
    <property type="entry name" value="GAIN_dom_sf"/>
</dbReference>
<feature type="transmembrane region" description="Helical" evidence="5">
    <location>
        <begin position="1159"/>
        <end position="1181"/>
    </location>
</feature>
<dbReference type="FunCoup" id="A0A5N4AZK0">
    <property type="interactions" value="64"/>
</dbReference>
<protein>
    <recommendedName>
        <fullName evidence="7">G-protein coupled receptors family 2 profile 2 domain-containing protein</fullName>
    </recommendedName>
</protein>
<dbReference type="AlphaFoldDB" id="A0A5N4AZK0"/>
<evidence type="ECO:0000256" key="3">
    <source>
        <dbReference type="ARBA" id="ARBA00022989"/>
    </source>
</evidence>
<dbReference type="InParanoid" id="A0A5N4AZK0"/>
<feature type="chain" id="PRO_5024290771" description="G-protein coupled receptors family 2 profile 2 domain-containing protein" evidence="6">
    <location>
        <begin position="18"/>
        <end position="1244"/>
    </location>
</feature>
<dbReference type="EMBL" id="VVIM01000002">
    <property type="protein sequence ID" value="KAB0802769.1"/>
    <property type="molecule type" value="Genomic_DNA"/>
</dbReference>
<dbReference type="GO" id="GO:0004930">
    <property type="term" value="F:G protein-coupled receptor activity"/>
    <property type="evidence" value="ECO:0007669"/>
    <property type="project" value="InterPro"/>
</dbReference>
<organism evidence="8 9">
    <name type="scientific">Photinus pyralis</name>
    <name type="common">Common eastern firefly</name>
    <name type="synonym">Lampyris pyralis</name>
    <dbReference type="NCBI Taxonomy" id="7054"/>
    <lineage>
        <taxon>Eukaryota</taxon>
        <taxon>Metazoa</taxon>
        <taxon>Ecdysozoa</taxon>
        <taxon>Arthropoda</taxon>
        <taxon>Hexapoda</taxon>
        <taxon>Insecta</taxon>
        <taxon>Pterygota</taxon>
        <taxon>Neoptera</taxon>
        <taxon>Endopterygota</taxon>
        <taxon>Coleoptera</taxon>
        <taxon>Polyphaga</taxon>
        <taxon>Elateriformia</taxon>
        <taxon>Elateroidea</taxon>
        <taxon>Lampyridae</taxon>
        <taxon>Lampyrinae</taxon>
        <taxon>Photinus</taxon>
    </lineage>
</organism>
<keyword evidence="3 5" id="KW-1133">Transmembrane helix</keyword>
<dbReference type="SUPFAM" id="SSF81321">
    <property type="entry name" value="Family A G protein-coupled receptor-like"/>
    <property type="match status" value="1"/>
</dbReference>
<feature type="transmembrane region" description="Helical" evidence="5">
    <location>
        <begin position="1048"/>
        <end position="1065"/>
    </location>
</feature>
<evidence type="ECO:0000259" key="7">
    <source>
        <dbReference type="PROSITE" id="PS50261"/>
    </source>
</evidence>
<proteinExistence type="predicted"/>
<evidence type="ECO:0000256" key="6">
    <source>
        <dbReference type="SAM" id="SignalP"/>
    </source>
</evidence>
<dbReference type="GO" id="GO:0007166">
    <property type="term" value="P:cell surface receptor signaling pathway"/>
    <property type="evidence" value="ECO:0007669"/>
    <property type="project" value="InterPro"/>
</dbReference>
<feature type="transmembrane region" description="Helical" evidence="5">
    <location>
        <begin position="1005"/>
        <end position="1027"/>
    </location>
</feature>
<keyword evidence="6" id="KW-0732">Signal</keyword>
<comment type="subcellular location">
    <subcellularLocation>
        <location evidence="1">Membrane</location>
        <topology evidence="1">Multi-pass membrane protein</topology>
    </subcellularLocation>
</comment>
<accession>A0A5N4AZK0</accession>
<dbReference type="InterPro" id="IPR000832">
    <property type="entry name" value="GPCR_2_secretin-like"/>
</dbReference>
<dbReference type="GO" id="GO:0016020">
    <property type="term" value="C:membrane"/>
    <property type="evidence" value="ECO:0007669"/>
    <property type="project" value="UniProtKB-SubCell"/>
</dbReference>
<dbReference type="PROSITE" id="PS50261">
    <property type="entry name" value="G_PROTEIN_RECEP_F2_4"/>
    <property type="match status" value="1"/>
</dbReference>
<evidence type="ECO:0000313" key="9">
    <source>
        <dbReference type="Proteomes" id="UP000327044"/>
    </source>
</evidence>
<feature type="transmembrane region" description="Helical" evidence="5">
    <location>
        <begin position="1085"/>
        <end position="1112"/>
    </location>
</feature>
<dbReference type="PANTHER" id="PTHR47767:SF1">
    <property type="entry name" value="ADHESION G PROTEIN-COUPLED RECEPTOR G7"/>
    <property type="match status" value="1"/>
</dbReference>
<dbReference type="PRINTS" id="PR00249">
    <property type="entry name" value="GPCRSECRETIN"/>
</dbReference>
<keyword evidence="9" id="KW-1185">Reference proteome</keyword>
<dbReference type="Gene3D" id="1.20.1070.10">
    <property type="entry name" value="Rhodopsin 7-helix transmembrane proteins"/>
    <property type="match status" value="1"/>
</dbReference>
<feature type="domain" description="G-protein coupled receptors family 2 profile 2" evidence="7">
    <location>
        <begin position="941"/>
        <end position="1182"/>
    </location>
</feature>
<evidence type="ECO:0000256" key="2">
    <source>
        <dbReference type="ARBA" id="ARBA00022692"/>
    </source>
</evidence>
<feature type="transmembrane region" description="Helical" evidence="5">
    <location>
        <begin position="1133"/>
        <end position="1153"/>
    </location>
</feature>
<feature type="transmembrane region" description="Helical" evidence="5">
    <location>
        <begin position="975"/>
        <end position="993"/>
    </location>
</feature>
<keyword evidence="2 5" id="KW-0812">Transmembrane</keyword>
<evidence type="ECO:0000256" key="1">
    <source>
        <dbReference type="ARBA" id="ARBA00004141"/>
    </source>
</evidence>
<comment type="caution">
    <text evidence="8">The sequence shown here is derived from an EMBL/GenBank/DDBJ whole genome shotgun (WGS) entry which is preliminary data.</text>
</comment>
<dbReference type="PANTHER" id="PTHR47767">
    <property type="entry name" value="ADHESION G PROTEIN-COUPLED RECEPTOR G7"/>
    <property type="match status" value="1"/>
</dbReference>
<keyword evidence="4 5" id="KW-0472">Membrane</keyword>
<dbReference type="CDD" id="cd15040">
    <property type="entry name" value="7tmB2_Adhesion"/>
    <property type="match status" value="1"/>
</dbReference>
<evidence type="ECO:0000256" key="4">
    <source>
        <dbReference type="ARBA" id="ARBA00023136"/>
    </source>
</evidence>
<gene>
    <name evidence="8" type="ORF">PPYR_04955</name>
</gene>
<dbReference type="Pfam" id="PF00002">
    <property type="entry name" value="7tm_2"/>
    <property type="match status" value="1"/>
</dbReference>
<feature type="transmembrane region" description="Helical" evidence="5">
    <location>
        <begin position="943"/>
        <end position="966"/>
    </location>
</feature>
<dbReference type="Gene3D" id="2.60.220.50">
    <property type="match status" value="1"/>
</dbReference>
<dbReference type="OrthoDB" id="10037534at2759"/>
<evidence type="ECO:0000313" key="8">
    <source>
        <dbReference type="EMBL" id="KAB0802769.1"/>
    </source>
</evidence>
<dbReference type="InterPro" id="IPR017981">
    <property type="entry name" value="GPCR_2-like_7TM"/>
</dbReference>
<dbReference type="InterPro" id="IPR053066">
    <property type="entry name" value="ADGR_G7"/>
</dbReference>
<reference evidence="8 9" key="1">
    <citation type="journal article" date="2018" name="Elife">
        <title>Firefly genomes illuminate parallel origins of bioluminescence in beetles.</title>
        <authorList>
            <person name="Fallon T.R."/>
            <person name="Lower S.E."/>
            <person name="Chang C.H."/>
            <person name="Bessho-Uehara M."/>
            <person name="Martin G.J."/>
            <person name="Bewick A.J."/>
            <person name="Behringer M."/>
            <person name="Debat H.J."/>
            <person name="Wong I."/>
            <person name="Day J.C."/>
            <person name="Suvorov A."/>
            <person name="Silva C.J."/>
            <person name="Stanger-Hall K.F."/>
            <person name="Hall D.W."/>
            <person name="Schmitz R.J."/>
            <person name="Nelson D.R."/>
            <person name="Lewis S.M."/>
            <person name="Shigenobu S."/>
            <person name="Bybee S.M."/>
            <person name="Larracuente A.M."/>
            <person name="Oba Y."/>
            <person name="Weng J.K."/>
        </authorList>
    </citation>
    <scope>NUCLEOTIDE SEQUENCE [LARGE SCALE GENOMIC DNA]</scope>
    <source>
        <strain evidence="8">1611_PpyrPB1</strain>
        <tissue evidence="8">Whole body</tissue>
    </source>
</reference>
<sequence>MVVSILAVIFYIKATCADSTVAYRHYYTGGSDVESANQYLVNYFNNIKRLPVLNTTNNPSDTLSVTIPNNQGVPYIDSDSKHPNIPGFKAVPVWGTIESTPTGDYFPLETNLNSHSNLALQDTTTAQNEIGVEVPLSDQSITTDPYTYNENFSQCPDGLTTHETLDKQSSCYKIVDPTTFPPPCPYPLNIDYYFFQKTYNTQLTNKVVWAFAQRNIYNGAYEWINFAHNSSIISTPQHLHENVGRKNCMVINGTELIAVDCNEKFSGVCIYNFDYSIEDTYCRQKLDENCFASTIGFVDKCFCVQSGNQTDKSCDKLAVLKDPYQKRIVAKNLYRNQFCWIGRNSISDLSLTTHPDWSNRTNRNRNYSVIGNDGRIFEYGRELDCAICERTINENNRVRLQLKHNLTSNYIQLEIFNAIDAYQGVICFTGNVRNFINLTMSTAEYVVVHLWPYNQVKEDTWCKTLQLPHMDVVFSNHIKKNTHEGNIFSVTWTAPITNISYSDNISCPSVKSGIVKYIKLVSQLTIHELNKTEIVCHLHIIPTGYTTLDEYAILKEAVKNSSLVCENLGSVNMCFATESTSGSKTLHWPQANVGCTVVSQELCFQSDGLPVTRTCSGNGIAAAHWLPVVGSCAEVSIPPVTVLLNEILRAPPATASRDLSLLTDHEENLDAFQIHLISQILSNMATNNNVSIKDTMSTVSNMMKFPPSNLRSSQSLLNSTDIILWSLDEILLHVATKTDASGFMSEGDDMLLMQVTNLKKTDITGLKLLSSDSQGFNKTSLETLRHSPSGNEIEDNVDLALIIPQDLRTEIMECAGSKESPNVITSMFHNDLLFNEKGNATGKCDGKILSVLLPGFNCTFSAPLQVIFRANSTSNGEVKCVSWSYGVNEMMQSIHGHWSIEGSPKDLGNSSYKLCEFSHTTHFALLVLGDTQIGEGHTKALDVITAIGSGLSILGVLVILLTAVLFKSYRATNGVVINFSMSMGAQIIFLFIAGSAGHDLTLCTIFGALLHYAVLSQFFWMLTIALLQYQRYVIIFSSPPTHLVAKSCLFAWGVPLIPVITIISVSTANYGKNSSGLCYALGNYFIFGVIVPIVIITIVNLLIFLRIMVSIIASRRIKVHQDRAQACLLQLRLAFMLFFLLGLTWWFGFFATIGGGVVYAYLFCLTATLQGFVLFLFFIVLNEKTKSLWISITRCWRKSKDYDVTQDSASSVMMRRNQINSTDSCTDSTSDVLRRLKNRNTSEF</sequence>
<evidence type="ECO:0000256" key="5">
    <source>
        <dbReference type="SAM" id="Phobius"/>
    </source>
</evidence>
<name>A0A5N4AZK0_PHOPY</name>
<dbReference type="Proteomes" id="UP000327044">
    <property type="component" value="Unassembled WGS sequence"/>
</dbReference>